<dbReference type="GO" id="GO:0004553">
    <property type="term" value="F:hydrolase activity, hydrolyzing O-glycosyl compounds"/>
    <property type="evidence" value="ECO:0007669"/>
    <property type="project" value="UniProtKB-ARBA"/>
</dbReference>
<evidence type="ECO:0008006" key="4">
    <source>
        <dbReference type="Google" id="ProtNLM"/>
    </source>
</evidence>
<reference evidence="2" key="1">
    <citation type="submission" date="2023-03" db="EMBL/GenBank/DDBJ databases">
        <title>Andean soil-derived lignocellulolytic bacterial consortium as a source of novel taxa and putative plastic-active enzymes.</title>
        <authorList>
            <person name="Diaz-Garcia L."/>
            <person name="Chuvochina M."/>
            <person name="Feuerriegel G."/>
            <person name="Bunk B."/>
            <person name="Sproer C."/>
            <person name="Streit W.R."/>
            <person name="Rodriguez L.M."/>
            <person name="Overmann J."/>
            <person name="Jimenez D.J."/>
        </authorList>
    </citation>
    <scope>NUCLEOTIDE SEQUENCE</scope>
    <source>
        <strain evidence="2">MAG 7</strain>
    </source>
</reference>
<organism evidence="2 3">
    <name type="scientific">Candidatus Pseudobacter hemicellulosilyticus</name>
    <dbReference type="NCBI Taxonomy" id="3121375"/>
    <lineage>
        <taxon>Bacteria</taxon>
        <taxon>Pseudomonadati</taxon>
        <taxon>Bacteroidota</taxon>
        <taxon>Chitinophagia</taxon>
        <taxon>Chitinophagales</taxon>
        <taxon>Chitinophagaceae</taxon>
        <taxon>Pseudobacter</taxon>
    </lineage>
</organism>
<proteinExistence type="predicted"/>
<dbReference type="InterPro" id="IPR013320">
    <property type="entry name" value="ConA-like_dom_sf"/>
</dbReference>
<protein>
    <recommendedName>
        <fullName evidence="4">LamG domain-containing protein</fullName>
    </recommendedName>
</protein>
<dbReference type="SUPFAM" id="SSF49899">
    <property type="entry name" value="Concanavalin A-like lectins/glucanases"/>
    <property type="match status" value="1"/>
</dbReference>
<feature type="chain" id="PRO_5042615805" description="LamG domain-containing protein" evidence="1">
    <location>
        <begin position="25"/>
        <end position="911"/>
    </location>
</feature>
<evidence type="ECO:0000256" key="1">
    <source>
        <dbReference type="SAM" id="SignalP"/>
    </source>
</evidence>
<dbReference type="EMBL" id="CP119311">
    <property type="protein sequence ID" value="WEK36528.1"/>
    <property type="molecule type" value="Genomic_DNA"/>
</dbReference>
<dbReference type="AlphaFoldDB" id="A0AAJ6BGU7"/>
<dbReference type="GO" id="GO:0005975">
    <property type="term" value="P:carbohydrate metabolic process"/>
    <property type="evidence" value="ECO:0007669"/>
    <property type="project" value="UniProtKB-ARBA"/>
</dbReference>
<sequence length="911" mass="101398">MLLNKITCWLCMLPLALLCNSSQAQQAVQPYRYFTFDGDPLLKDSKSNLQIDVKRYRAEVTTIDGAVKKGISLPGSDKVILTSSLVRGSQTLAIEFCSRGSSFRYQTLATAHLQLLFAYPYIEFTTTVKAGNALKKDTWKIMLYGSGKNAYDYYADGNWHHFVFLVDARKGIKQLYVDGECPEGFSKTIEKGDQLVFDGLDGFKSATGLDELAFYSGLLPASQIARHAQDMRNGNAYSFSTTGVSKAAGTRQTISAAGVDKLEFAPGYPDYTVQAIDQLKAFPDPRFLAGSQVSRNFPWLDISYLHRELPGAGGKGFGKVNPEKGVEMVEEMITRWNYYLELPVLRVDSVAANNKYSTKGNLEYALINFARMHPEYPTASVIMQVQGKPIQAGFKRGRPFALAQDLADNYYLRDANGKPVLSGKKKWFSPLAPLDYIRDDAATTSFYLRQLTRHLGRPVDMLNDNGELFGHMRPESLLKTDPAVKKDMEARGLSNPAYNGYFQNRLDTCYKNEILRRMGWKNTLFTFYNVSATNKAYWPAYEQRRTSNSVINGMHYATPAFYPRTPANWRDANGPANGYGRIAAGRKDEIAAGDKLFAPFVSAGWDQEEKNVRPAQWLAQLKSMVMLGADFFHVGYFNVTGNTGWPNGAGPNDPRGYAYQVAMPAYAQAIASRIRPFLEKGVLLEPAVAGGSDPYRFKGDKENQLILVRKMGSSYLLYGSIQPNANVIGNVREEETAGIVLDGRTIRFTVRRQGSMYVYDPSGVSPVFYQVDGWHQYQHPWYWTKDILVEAENADKLAAGAVRQTKAQPDNNFSNFETWVNLPSGAALSFDLPPASSNNAVLVLRVRRTGSGDAAIVLEGAKNLQRSVSSDSWTEIRLSRDETAALLGKSGKLTVRTMKGNISLDRILIKV</sequence>
<keyword evidence="1" id="KW-0732">Signal</keyword>
<name>A0AAJ6BGU7_9BACT</name>
<evidence type="ECO:0000313" key="2">
    <source>
        <dbReference type="EMBL" id="WEK36528.1"/>
    </source>
</evidence>
<dbReference type="Gene3D" id="2.60.120.200">
    <property type="match status" value="1"/>
</dbReference>
<dbReference type="Proteomes" id="UP001220610">
    <property type="component" value="Chromosome"/>
</dbReference>
<gene>
    <name evidence="2" type="ORF">P0Y53_03365</name>
</gene>
<evidence type="ECO:0000313" key="3">
    <source>
        <dbReference type="Proteomes" id="UP001220610"/>
    </source>
</evidence>
<accession>A0AAJ6BGU7</accession>
<feature type="signal peptide" evidence="1">
    <location>
        <begin position="1"/>
        <end position="24"/>
    </location>
</feature>